<accession>A0A895XXD2</accession>
<evidence type="ECO:0000313" key="4">
    <source>
        <dbReference type="EMBL" id="QSB06870.1"/>
    </source>
</evidence>
<dbReference type="RefSeq" id="WP_213172877.1">
    <property type="nucleotide sequence ID" value="NZ_CP070496.1"/>
</dbReference>
<protein>
    <submittedName>
        <fullName evidence="4">DMT family transporter</fullName>
    </submittedName>
</protein>
<evidence type="ECO:0000313" key="5">
    <source>
        <dbReference type="Proteomes" id="UP000662939"/>
    </source>
</evidence>
<comment type="similarity">
    <text evidence="1">Belongs to the EamA transporter family.</text>
</comment>
<dbReference type="Pfam" id="PF00892">
    <property type="entry name" value="EamA"/>
    <property type="match status" value="2"/>
</dbReference>
<dbReference type="PANTHER" id="PTHR12715">
    <property type="entry name" value="TRANSPORTER, DRUG/METABOLITE EXPORTER FAMILY"/>
    <property type="match status" value="1"/>
</dbReference>
<gene>
    <name evidence="4" type="ORF">JQS30_08285</name>
</gene>
<feature type="transmembrane region" description="Helical" evidence="2">
    <location>
        <begin position="236"/>
        <end position="257"/>
    </location>
</feature>
<dbReference type="GO" id="GO:0016020">
    <property type="term" value="C:membrane"/>
    <property type="evidence" value="ECO:0007669"/>
    <property type="project" value="InterPro"/>
</dbReference>
<feature type="domain" description="EamA" evidence="3">
    <location>
        <begin position="175"/>
        <end position="307"/>
    </location>
</feature>
<dbReference type="InterPro" id="IPR052756">
    <property type="entry name" value="Alkyne_AA_exporter"/>
</dbReference>
<keyword evidence="2" id="KW-0472">Membrane</keyword>
<evidence type="ECO:0000256" key="1">
    <source>
        <dbReference type="ARBA" id="ARBA00007362"/>
    </source>
</evidence>
<feature type="transmembrane region" description="Helical" evidence="2">
    <location>
        <begin position="204"/>
        <end position="224"/>
    </location>
</feature>
<name>A0A895XXD2_9ACTN</name>
<feature type="transmembrane region" description="Helical" evidence="2">
    <location>
        <begin position="91"/>
        <end position="113"/>
    </location>
</feature>
<feature type="transmembrane region" description="Helical" evidence="2">
    <location>
        <begin position="148"/>
        <end position="166"/>
    </location>
</feature>
<dbReference type="InterPro" id="IPR037185">
    <property type="entry name" value="EmrE-like"/>
</dbReference>
<keyword evidence="2" id="KW-0812">Transmembrane</keyword>
<feature type="transmembrane region" description="Helical" evidence="2">
    <location>
        <begin position="20"/>
        <end position="42"/>
    </location>
</feature>
<dbReference type="Gene3D" id="1.10.3730.20">
    <property type="match status" value="2"/>
</dbReference>
<evidence type="ECO:0000256" key="2">
    <source>
        <dbReference type="SAM" id="Phobius"/>
    </source>
</evidence>
<keyword evidence="2" id="KW-1133">Transmembrane helix</keyword>
<evidence type="ECO:0000259" key="3">
    <source>
        <dbReference type="Pfam" id="PF00892"/>
    </source>
</evidence>
<dbReference type="Proteomes" id="UP000662939">
    <property type="component" value="Chromosome"/>
</dbReference>
<dbReference type="PANTHER" id="PTHR12715:SF4">
    <property type="entry name" value="EAMA DOMAIN-CONTAINING PROTEIN"/>
    <property type="match status" value="1"/>
</dbReference>
<feature type="transmembrane region" description="Helical" evidence="2">
    <location>
        <begin position="119"/>
        <end position="141"/>
    </location>
</feature>
<dbReference type="SUPFAM" id="SSF103481">
    <property type="entry name" value="Multidrug resistance efflux transporter EmrE"/>
    <property type="match status" value="2"/>
</dbReference>
<dbReference type="AlphaFoldDB" id="A0A895XXD2"/>
<organism evidence="4 5">
    <name type="scientific">Natronoglycomyces albus</name>
    <dbReference type="NCBI Taxonomy" id="2811108"/>
    <lineage>
        <taxon>Bacteria</taxon>
        <taxon>Bacillati</taxon>
        <taxon>Actinomycetota</taxon>
        <taxon>Actinomycetes</taxon>
        <taxon>Glycomycetales</taxon>
        <taxon>Glycomycetaceae</taxon>
        <taxon>Natronoglycomyces</taxon>
    </lineage>
</organism>
<dbReference type="InterPro" id="IPR000620">
    <property type="entry name" value="EamA_dom"/>
</dbReference>
<feature type="transmembrane region" description="Helical" evidence="2">
    <location>
        <begin position="269"/>
        <end position="285"/>
    </location>
</feature>
<dbReference type="EMBL" id="CP070496">
    <property type="protein sequence ID" value="QSB06870.1"/>
    <property type="molecule type" value="Genomic_DNA"/>
</dbReference>
<feature type="domain" description="EamA" evidence="3">
    <location>
        <begin position="21"/>
        <end position="163"/>
    </location>
</feature>
<feature type="transmembrane region" description="Helical" evidence="2">
    <location>
        <begin position="172"/>
        <end position="192"/>
    </location>
</feature>
<proteinExistence type="inferred from homology"/>
<reference evidence="4" key="1">
    <citation type="submission" date="2021-02" db="EMBL/GenBank/DDBJ databases">
        <title>Natronoglycomyces albus gen. nov., sp. nov, a haloalkaliphilic actinobacterium from a soda solonchak soil.</title>
        <authorList>
            <person name="Sorokin D.Y."/>
            <person name="Khijniak T.V."/>
            <person name="Zakharycheva A.P."/>
            <person name="Boueva O.V."/>
            <person name="Ariskina E.V."/>
            <person name="Hahnke R.L."/>
            <person name="Bunk B."/>
            <person name="Sproer C."/>
            <person name="Schumann P."/>
            <person name="Evtushenko L.I."/>
            <person name="Kublanov I.V."/>
        </authorList>
    </citation>
    <scope>NUCLEOTIDE SEQUENCE</scope>
    <source>
        <strain evidence="4">DSM 106290</strain>
    </source>
</reference>
<keyword evidence="5" id="KW-1185">Reference proteome</keyword>
<feature type="transmembrane region" description="Helical" evidence="2">
    <location>
        <begin position="48"/>
        <end position="70"/>
    </location>
</feature>
<sequence>MSQPDSTQTLPRLAQRNTVLAYVAIAVVIISWSSAFVALRYLRDEIDPFSIALGRNLIAAVVLFAIAVALAKRTRPVDAPAEPILPQGREWGFALACGIGWFFLYHVALNYAVHYIDAGTAAILINIGPILIIALAVFFLGESPRPNLYVGVAIAFAGVMLIGTSSDADAQISWLGVVLCIAGACLYALGAITQKPLLKRTSALRVTVWTAVIGSITAIPFVVAVGDFSQASAFGWWMLVYLGVVSTALGFFAWAYAMNQLKASVVSSFSYLIPPAAIVMGWLFLGELPTVLALLGSALCLLGVVIARYEPKRRS</sequence>
<dbReference type="KEGG" id="nav:JQS30_08285"/>
<feature type="transmembrane region" description="Helical" evidence="2">
    <location>
        <begin position="291"/>
        <end position="309"/>
    </location>
</feature>